<accession>A0A822CQN9</accession>
<evidence type="ECO:0000313" key="3">
    <source>
        <dbReference type="Proteomes" id="UP000663848"/>
    </source>
</evidence>
<reference evidence="2" key="1">
    <citation type="submission" date="2021-02" db="EMBL/GenBank/DDBJ databases">
        <authorList>
            <person name="Nowell W R."/>
        </authorList>
    </citation>
    <scope>NUCLEOTIDE SEQUENCE</scope>
</reference>
<comment type="caution">
    <text evidence="2">The sequence shown here is derived from an EMBL/GenBank/DDBJ whole genome shotgun (WGS) entry which is preliminary data.</text>
</comment>
<dbReference type="Proteomes" id="UP000663848">
    <property type="component" value="Unassembled WGS sequence"/>
</dbReference>
<dbReference type="EMBL" id="CAJOBR010050863">
    <property type="protein sequence ID" value="CAF5050432.1"/>
    <property type="molecule type" value="Genomic_DNA"/>
</dbReference>
<feature type="non-terminal residue" evidence="2">
    <location>
        <position position="86"/>
    </location>
</feature>
<dbReference type="AlphaFoldDB" id="A0A822CQN9"/>
<evidence type="ECO:0000313" key="2">
    <source>
        <dbReference type="EMBL" id="CAF5050432.1"/>
    </source>
</evidence>
<proteinExistence type="predicted"/>
<keyword evidence="1" id="KW-0175">Coiled coil</keyword>
<evidence type="ECO:0000256" key="1">
    <source>
        <dbReference type="SAM" id="Coils"/>
    </source>
</evidence>
<sequence>SFDKIIKQIVDQIKREREGFHERYQKLETTNNRLQSELDSNMESMRQSYLNIVNEYNQKLLVIKDECESFRQINKELVVANENLNR</sequence>
<feature type="coiled-coil region" evidence="1">
    <location>
        <begin position="10"/>
        <end position="44"/>
    </location>
</feature>
<feature type="non-terminal residue" evidence="2">
    <location>
        <position position="1"/>
    </location>
</feature>
<gene>
    <name evidence="2" type="ORF">QYT958_LOCUS42009</name>
</gene>
<protein>
    <submittedName>
        <fullName evidence="2">Uncharacterized protein</fullName>
    </submittedName>
</protein>
<name>A0A822CQN9_9BILA</name>
<organism evidence="2 3">
    <name type="scientific">Rotaria socialis</name>
    <dbReference type="NCBI Taxonomy" id="392032"/>
    <lineage>
        <taxon>Eukaryota</taxon>
        <taxon>Metazoa</taxon>
        <taxon>Spiralia</taxon>
        <taxon>Gnathifera</taxon>
        <taxon>Rotifera</taxon>
        <taxon>Eurotatoria</taxon>
        <taxon>Bdelloidea</taxon>
        <taxon>Philodinida</taxon>
        <taxon>Philodinidae</taxon>
        <taxon>Rotaria</taxon>
    </lineage>
</organism>